<dbReference type="Proteomes" id="UP001189619">
    <property type="component" value="Chromosome"/>
</dbReference>
<keyword evidence="2" id="KW-1185">Reference proteome</keyword>
<sequence length="44" mass="5070">MSDKLQHLPVVLETPVEDEREYADEMVYLHELRREGLDAAGQEG</sequence>
<protein>
    <submittedName>
        <fullName evidence="1">Uncharacterized protein</fullName>
    </submittedName>
</protein>
<dbReference type="AlphaFoldDB" id="A0AA48M776"/>
<reference evidence="1" key="1">
    <citation type="submission" date="2023-07" db="EMBL/GenBank/DDBJ databases">
        <authorList>
            <person name="Ivanov I."/>
            <person name="Teneva D."/>
            <person name="Stoikov I."/>
        </authorList>
    </citation>
    <scope>NUCLEOTIDE SEQUENCE</scope>
    <source>
        <strain evidence="1">4475</strain>
    </source>
</reference>
<proteinExistence type="predicted"/>
<evidence type="ECO:0000313" key="2">
    <source>
        <dbReference type="Proteomes" id="UP001189619"/>
    </source>
</evidence>
<gene>
    <name evidence="1" type="ORF">BSPP4475_06370</name>
</gene>
<name>A0AA48M776_9BACL</name>
<dbReference type="EMBL" id="OY569118">
    <property type="protein sequence ID" value="CAJ1001928.1"/>
    <property type="molecule type" value="Genomic_DNA"/>
</dbReference>
<dbReference type="KEGG" id="bayd:BSPP4475_06370"/>
<dbReference type="RefSeq" id="WP_304415265.1">
    <property type="nucleotide sequence ID" value="NZ_OY569118.1"/>
</dbReference>
<accession>A0AA48M776</accession>
<organism evidence="1 2">
    <name type="scientific">Brevibacillus aydinogluensis</name>
    <dbReference type="NCBI Taxonomy" id="927786"/>
    <lineage>
        <taxon>Bacteria</taxon>
        <taxon>Bacillati</taxon>
        <taxon>Bacillota</taxon>
        <taxon>Bacilli</taxon>
        <taxon>Bacillales</taxon>
        <taxon>Paenibacillaceae</taxon>
        <taxon>Brevibacillus</taxon>
    </lineage>
</organism>
<evidence type="ECO:0000313" key="1">
    <source>
        <dbReference type="EMBL" id="CAJ1001928.1"/>
    </source>
</evidence>